<dbReference type="InterPro" id="IPR027558">
    <property type="entry name" value="Pre_pil_HX9DG_C"/>
</dbReference>
<dbReference type="HOGENOM" id="CLU_041661_0_0_0"/>
<dbReference type="KEGG" id="saci:Sinac_3384"/>
<sequence>MMGCRFRPERKGKCQAAFTLIELLVVIAIIAVLVGLLLPAVQAARESARRMQCTNQMKQIGLGMHNFNNTYERFPPGEVSTTAVNMERYGPWPAHESAMHQVPGILMLPYLEESNVANLWEQFRQHKLNGGAGSQDTWPAPLREALAAQPVNHLNCPSSTTPHVFEWDGGTYFTSSTTYGFNWGTTMKGAVDANGAYVKDGIFHTNSRTTFANITDGSSNTMLVGERDISERNWDAVYGSTAYRDLSAWAQVGKGFGWTSGLTYAPLNYSFPGSVRLNPPTGAVQTEMVNKRIHAFGSQHVGGANFAFSDGSVRFLKNSINFAIYQALSTRAKGEIISGND</sequence>
<dbReference type="AlphaFoldDB" id="L0DG49"/>
<dbReference type="PANTHER" id="PTHR30093:SF2">
    <property type="entry name" value="TYPE II SECRETION SYSTEM PROTEIN H"/>
    <property type="match status" value="1"/>
</dbReference>
<dbReference type="Pfam" id="PF07963">
    <property type="entry name" value="N_methyl"/>
    <property type="match status" value="1"/>
</dbReference>
<dbReference type="Pfam" id="PF07596">
    <property type="entry name" value="SBP_bac_10"/>
    <property type="match status" value="1"/>
</dbReference>
<evidence type="ECO:0000259" key="1">
    <source>
        <dbReference type="Pfam" id="PF07596"/>
    </source>
</evidence>
<evidence type="ECO:0000313" key="2">
    <source>
        <dbReference type="EMBL" id="AGA27646.1"/>
    </source>
</evidence>
<name>L0DG49_SINAD</name>
<organism evidence="2 3">
    <name type="scientific">Singulisphaera acidiphila (strain ATCC BAA-1392 / DSM 18658 / VKM B-2454 / MOB10)</name>
    <dbReference type="NCBI Taxonomy" id="886293"/>
    <lineage>
        <taxon>Bacteria</taxon>
        <taxon>Pseudomonadati</taxon>
        <taxon>Planctomycetota</taxon>
        <taxon>Planctomycetia</taxon>
        <taxon>Isosphaerales</taxon>
        <taxon>Isosphaeraceae</taxon>
        <taxon>Singulisphaera</taxon>
    </lineage>
</organism>
<gene>
    <name evidence="2" type="ordered locus">Sinac_3384</name>
</gene>
<dbReference type="NCBIfam" id="TIGR02532">
    <property type="entry name" value="IV_pilin_GFxxxE"/>
    <property type="match status" value="1"/>
</dbReference>
<dbReference type="InterPro" id="IPR011453">
    <property type="entry name" value="DUF1559"/>
</dbReference>
<dbReference type="STRING" id="886293.Sinac_3384"/>
<accession>L0DG49</accession>
<keyword evidence="3" id="KW-1185">Reference proteome</keyword>
<dbReference type="InterPro" id="IPR045584">
    <property type="entry name" value="Pilin-like"/>
</dbReference>
<feature type="domain" description="DUF1559" evidence="1">
    <location>
        <begin position="42"/>
        <end position="322"/>
    </location>
</feature>
<reference evidence="2 3" key="1">
    <citation type="submission" date="2012-02" db="EMBL/GenBank/DDBJ databases">
        <title>Complete sequence of chromosome of Singulisphaera acidiphila DSM 18658.</title>
        <authorList>
            <consortium name="US DOE Joint Genome Institute (JGI-PGF)"/>
            <person name="Lucas S."/>
            <person name="Copeland A."/>
            <person name="Lapidus A."/>
            <person name="Glavina del Rio T."/>
            <person name="Dalin E."/>
            <person name="Tice H."/>
            <person name="Bruce D."/>
            <person name="Goodwin L."/>
            <person name="Pitluck S."/>
            <person name="Peters L."/>
            <person name="Ovchinnikova G."/>
            <person name="Chertkov O."/>
            <person name="Kyrpides N."/>
            <person name="Mavromatis K."/>
            <person name="Ivanova N."/>
            <person name="Brettin T."/>
            <person name="Detter J.C."/>
            <person name="Han C."/>
            <person name="Larimer F."/>
            <person name="Land M."/>
            <person name="Hauser L."/>
            <person name="Markowitz V."/>
            <person name="Cheng J.-F."/>
            <person name="Hugenholtz P."/>
            <person name="Woyke T."/>
            <person name="Wu D."/>
            <person name="Tindall B."/>
            <person name="Pomrenke H."/>
            <person name="Brambilla E."/>
            <person name="Klenk H.-P."/>
            <person name="Eisen J.A."/>
        </authorList>
    </citation>
    <scope>NUCLEOTIDE SEQUENCE [LARGE SCALE GENOMIC DNA]</scope>
    <source>
        <strain evidence="3">ATCC BAA-1392 / DSM 18658 / VKM B-2454 / MOB10</strain>
    </source>
</reference>
<proteinExistence type="predicted"/>
<dbReference type="PANTHER" id="PTHR30093">
    <property type="entry name" value="GENERAL SECRETION PATHWAY PROTEIN G"/>
    <property type="match status" value="1"/>
</dbReference>
<dbReference type="InterPro" id="IPR012902">
    <property type="entry name" value="N_methyl_site"/>
</dbReference>
<dbReference type="EMBL" id="CP003364">
    <property type="protein sequence ID" value="AGA27646.1"/>
    <property type="molecule type" value="Genomic_DNA"/>
</dbReference>
<dbReference type="NCBIfam" id="TIGR04294">
    <property type="entry name" value="pre_pil_HX9DG"/>
    <property type="match status" value="1"/>
</dbReference>
<dbReference type="eggNOG" id="COG2165">
    <property type="taxonomic scope" value="Bacteria"/>
</dbReference>
<dbReference type="Gene3D" id="3.30.700.10">
    <property type="entry name" value="Glycoprotein, Type 4 Pilin"/>
    <property type="match status" value="1"/>
</dbReference>
<evidence type="ECO:0000313" key="3">
    <source>
        <dbReference type="Proteomes" id="UP000010798"/>
    </source>
</evidence>
<dbReference type="RefSeq" id="WP_015246791.1">
    <property type="nucleotide sequence ID" value="NC_019892.1"/>
</dbReference>
<protein>
    <submittedName>
        <fullName evidence="2">Prepilin-type N-terminal cleavage/methylation domain-containing protein</fullName>
    </submittedName>
</protein>
<dbReference type="Proteomes" id="UP000010798">
    <property type="component" value="Chromosome"/>
</dbReference>
<dbReference type="SUPFAM" id="SSF54523">
    <property type="entry name" value="Pili subunits"/>
    <property type="match status" value="1"/>
</dbReference>
<dbReference type="OrthoDB" id="255848at2"/>